<evidence type="ECO:0000313" key="2">
    <source>
        <dbReference type="Proteomes" id="UP001162175"/>
    </source>
</evidence>
<dbReference type="EMBL" id="JAPFAR010000131">
    <property type="protein sequence ID" value="MDI3349794.1"/>
    <property type="molecule type" value="Genomic_DNA"/>
</dbReference>
<organism evidence="1 2">
    <name type="scientific">Mycoplasmopsis arginini</name>
    <name type="common">Mycoplasma arginini</name>
    <dbReference type="NCBI Taxonomy" id="2094"/>
    <lineage>
        <taxon>Bacteria</taxon>
        <taxon>Bacillati</taxon>
        <taxon>Mycoplasmatota</taxon>
        <taxon>Mycoplasmoidales</taxon>
        <taxon>Metamycoplasmataceae</taxon>
        <taxon>Mycoplasmopsis</taxon>
    </lineage>
</organism>
<accession>A0AA43U307</accession>
<name>A0AA43U307_MYCAR</name>
<protein>
    <submittedName>
        <fullName evidence="1">Uncharacterized protein</fullName>
    </submittedName>
</protein>
<proteinExistence type="predicted"/>
<dbReference type="AlphaFoldDB" id="A0AA43U307"/>
<reference evidence="1" key="1">
    <citation type="submission" date="2022-11" db="EMBL/GenBank/DDBJ databases">
        <title>Draft genome of Mycoplasma arginini isolated from fly.</title>
        <authorList>
            <person name="Severgnini M."/>
            <person name="Gioia G."/>
            <person name="Cremonesi P."/>
            <person name="Moroni P."/>
            <person name="Addis M.F."/>
            <person name="Castiglioni B."/>
        </authorList>
    </citation>
    <scope>NUCLEOTIDE SEQUENCE</scope>
    <source>
        <strain evidence="1">QMP CG1-1632</strain>
    </source>
</reference>
<dbReference type="Proteomes" id="UP001162175">
    <property type="component" value="Unassembled WGS sequence"/>
</dbReference>
<comment type="caution">
    <text evidence="1">The sequence shown here is derived from an EMBL/GenBank/DDBJ whole genome shotgun (WGS) entry which is preliminary data.</text>
</comment>
<evidence type="ECO:0000313" key="1">
    <source>
        <dbReference type="EMBL" id="MDI3349794.1"/>
    </source>
</evidence>
<sequence>MLSTVNPDTVSNRYVEGFARQVLNVNPKDKKAIAAIYKQNTGKDLRTTMSATAMVRECLRCLVNDAKEALDIAKANAKAGE</sequence>
<gene>
    <name evidence="1" type="ORF">DCBHLPFO_00794</name>
</gene>